<sequence>MPKLCSCWRKHPGSWSWYSRRSTEAKKWLLPLTLATMFLGKLQGWTSMRRLCRSPSKTRTCERSGTRLRQRPRTRWWTRHCPPRCPPTTPTHCALAPTYSTPPALRLGFEIGDLNPPVPAPRYKRKLITTEDSKHTSIMQNTSVNEQTVNLMPPPRRKNKPQTYQQINTLLFTLEDIESSIFQKDIEKGNRVKRLLDCSAATEKKNTFSNPNHTVWKDVDIFEESDSHTDNLFLKEIVVKGIELASEAEELQEDSQVEKHLELDKVIMALDNITSNEPEEYVAFEESRASHIFENCIEDRVLDNPLETAEDSPRTSSVEQETQNYIEDEDSEENRVFSSFSENSATIVGVFYKPEYSSLGELSREALASQTTRSELDSVFRLSSRVDDGNKTAIIVPMCGSKKENNNIITKDSEEDDSGVYFSDTKSPSHRGINLETKVPDVEEDSKATNTENELDLHKTFSCNNGDTFDNKTTEDLGPQNYRKMLDQFEAQTVNAFHEKIVTSLSLNGEEINKNKVVEDWLDSGEYLSKKKNSSFSQYLKNMLEPESSAGSPSPYPLSMLDEDDRSDNFSDDLRGSKEVEEVVNRNSSLQASTVSSSFTHTHESRSVAPSNNIGFIVDMNNVNNHNVNNDCIKVTSDNSEFISSSDKFITNKADFEFSREQSYFDPALINSDCNVLPEQGFDLQTFVPQLVKLEDDSDDDDYNNNEEQDNEFNRNTTSRVVLCSPATQNAILFPNFNKHGVVNSLVAYFEAINRQEVESIYENGCSPEEELENASKQRCSDNLDFGEYNKLEKLNLLNSLSLDKEPTDMNSTGSVFEDLAKNEDVLEKQEMMNDQFNVEEDNVNTVASSPTRKSAESEGMLQDSLGFSAADKKIKYIAGLSFEDFQETVGTVCDQEIQGATCDMTSDMLNVDYKMAIVEKCGEEQKWPIVTVSDEIADKSFLTESTSPEAFIYDNNVEISFEVQNEEEINNQSCLDEEFHNFSDILSDDIRKCSESLECDNDSEENDMGETEKIDPTASCLFKPTRIPVIVLSETDVRLSPVGSIELHPTEGNLQNKNSDTTSEISESKSDEEVGTLSSYNQISDECVTFPPNVIDIALEKNWGSIGMKIKGDGKQVVVSEILSGGSADCSGLVFKGWIDVRAMSEEMEIFC</sequence>
<protein>
    <recommendedName>
        <fullName evidence="3">PDZ domain-containing protein</fullName>
    </recommendedName>
</protein>
<organism evidence="2">
    <name type="scientific">Graphocephala atropunctata</name>
    <dbReference type="NCBI Taxonomy" id="36148"/>
    <lineage>
        <taxon>Eukaryota</taxon>
        <taxon>Metazoa</taxon>
        <taxon>Ecdysozoa</taxon>
        <taxon>Arthropoda</taxon>
        <taxon>Hexapoda</taxon>
        <taxon>Insecta</taxon>
        <taxon>Pterygota</taxon>
        <taxon>Neoptera</taxon>
        <taxon>Paraneoptera</taxon>
        <taxon>Hemiptera</taxon>
        <taxon>Auchenorrhyncha</taxon>
        <taxon>Membracoidea</taxon>
        <taxon>Cicadellidae</taxon>
        <taxon>Cicadellinae</taxon>
        <taxon>Cicadellini</taxon>
        <taxon>Graphocephala</taxon>
    </lineage>
</organism>
<name>A0A1B6L9I1_9HEMI</name>
<feature type="region of interest" description="Disordered" evidence="1">
    <location>
        <begin position="545"/>
        <end position="573"/>
    </location>
</feature>
<dbReference type="EMBL" id="GEBQ01019617">
    <property type="protein sequence ID" value="JAT20360.1"/>
    <property type="molecule type" value="Transcribed_RNA"/>
</dbReference>
<feature type="compositionally biased region" description="Polar residues" evidence="1">
    <location>
        <begin position="1053"/>
        <end position="1066"/>
    </location>
</feature>
<dbReference type="InterPro" id="IPR036034">
    <property type="entry name" value="PDZ_sf"/>
</dbReference>
<proteinExistence type="predicted"/>
<evidence type="ECO:0000256" key="1">
    <source>
        <dbReference type="SAM" id="MobiDB-lite"/>
    </source>
</evidence>
<accession>A0A1B6L9I1</accession>
<dbReference type="SUPFAM" id="SSF50156">
    <property type="entry name" value="PDZ domain-like"/>
    <property type="match status" value="1"/>
</dbReference>
<evidence type="ECO:0008006" key="3">
    <source>
        <dbReference type="Google" id="ProtNLM"/>
    </source>
</evidence>
<evidence type="ECO:0000313" key="2">
    <source>
        <dbReference type="EMBL" id="JAT20360.1"/>
    </source>
</evidence>
<dbReference type="AlphaFoldDB" id="A0A1B6L9I1"/>
<reference evidence="2" key="1">
    <citation type="submission" date="2015-11" db="EMBL/GenBank/DDBJ databases">
        <title>De novo transcriptome assembly of four potential Pierce s Disease insect vectors from Arizona vineyards.</title>
        <authorList>
            <person name="Tassone E.E."/>
        </authorList>
    </citation>
    <scope>NUCLEOTIDE SEQUENCE</scope>
</reference>
<gene>
    <name evidence="2" type="ORF">g.13449</name>
</gene>
<feature type="region of interest" description="Disordered" evidence="1">
    <location>
        <begin position="1049"/>
        <end position="1071"/>
    </location>
</feature>